<dbReference type="GO" id="GO:0003697">
    <property type="term" value="F:single-stranded DNA binding"/>
    <property type="evidence" value="ECO:0007669"/>
    <property type="project" value="UniProtKB-UniRule"/>
</dbReference>
<dbReference type="CDD" id="cd04496">
    <property type="entry name" value="SSB_OBF"/>
    <property type="match status" value="1"/>
</dbReference>
<dbReference type="GO" id="GO:1990077">
    <property type="term" value="C:primosome complex"/>
    <property type="evidence" value="ECO:0007669"/>
    <property type="project" value="UniProtKB-UniRule"/>
</dbReference>
<organism evidence="5 6">
    <name type="scientific">Gilliamella intestini</name>
    <dbReference type="NCBI Taxonomy" id="1798183"/>
    <lineage>
        <taxon>Bacteria</taxon>
        <taxon>Pseudomonadati</taxon>
        <taxon>Pseudomonadota</taxon>
        <taxon>Gammaproteobacteria</taxon>
        <taxon>Orbales</taxon>
        <taxon>Orbaceae</taxon>
        <taxon>Gilliamella</taxon>
    </lineage>
</organism>
<dbReference type="EMBL" id="FMBA01000004">
    <property type="protein sequence ID" value="SCB80387.1"/>
    <property type="molecule type" value="Genomic_DNA"/>
</dbReference>
<comment type="subunit">
    <text evidence="4">Homodimer. Interacts with PriA and DnaT. Component of the replication restart primosome. Primosome assembly occurs via a 'hand-off' mechanism. PriA binds to replication forks, subsequently PriB then DnaT bind; DnaT then displaces ssDNA to generate the helicase loading substrate.</text>
</comment>
<gene>
    <name evidence="4" type="primary">priB</name>
    <name evidence="5" type="ORF">GA0061080_100439</name>
</gene>
<proteinExistence type="inferred from homology"/>
<dbReference type="STRING" id="1798183.GA0061080_100439"/>
<dbReference type="InterPro" id="IPR000424">
    <property type="entry name" value="Primosome_PriB/ssb"/>
</dbReference>
<dbReference type="AlphaFoldDB" id="A0A1C3ZDC4"/>
<keyword evidence="6" id="KW-1185">Reference proteome</keyword>
<dbReference type="HAMAP" id="MF_00720">
    <property type="entry name" value="PriB"/>
    <property type="match status" value="1"/>
</dbReference>
<accession>A0A1C3ZDC4</accession>
<name>A0A1C3ZDC4_9GAMM</name>
<dbReference type="SUPFAM" id="SSF50249">
    <property type="entry name" value="Nucleic acid-binding proteins"/>
    <property type="match status" value="1"/>
</dbReference>
<dbReference type="GO" id="GO:0006269">
    <property type="term" value="P:DNA replication, synthesis of primer"/>
    <property type="evidence" value="ECO:0007669"/>
    <property type="project" value="UniProtKB-KW"/>
</dbReference>
<keyword evidence="1 4" id="KW-0639">Primosome</keyword>
<dbReference type="Gene3D" id="2.40.50.140">
    <property type="entry name" value="Nucleic acid-binding proteins"/>
    <property type="match status" value="1"/>
</dbReference>
<dbReference type="InterPro" id="IPR023646">
    <property type="entry name" value="Prisomal_replication_PriB"/>
</dbReference>
<evidence type="ECO:0000256" key="4">
    <source>
        <dbReference type="HAMAP-Rule" id="MF_00720"/>
    </source>
</evidence>
<dbReference type="NCBIfam" id="TIGR04418">
    <property type="entry name" value="PriB_gamma"/>
    <property type="match status" value="1"/>
</dbReference>
<evidence type="ECO:0000313" key="5">
    <source>
        <dbReference type="EMBL" id="SCB80387.1"/>
    </source>
</evidence>
<dbReference type="PIRSF" id="PIRSF003135">
    <property type="entry name" value="Primosomal_n"/>
    <property type="match status" value="1"/>
</dbReference>
<reference evidence="6" key="1">
    <citation type="submission" date="2016-08" db="EMBL/GenBank/DDBJ databases">
        <authorList>
            <person name="Varghese N."/>
            <person name="Submissions Spin"/>
        </authorList>
    </citation>
    <scope>NUCLEOTIDE SEQUENCE [LARGE SCALE GENOMIC DNA]</scope>
    <source>
        <strain evidence="6">R-53144</strain>
    </source>
</reference>
<keyword evidence="3 4" id="KW-0238">DNA-binding</keyword>
<protein>
    <recommendedName>
        <fullName evidence="4">Replication restart protein PriB</fullName>
    </recommendedName>
</protein>
<comment type="function">
    <text evidence="4">Involved in the restart of stalled replication forks, which reloads the replicative helicase on sites other than the origin of replication; the PriA-PriB pathway is the major replication restart pathway. During primosome assembly it facilitates complex formation between PriA and DnaT on DNA; stabilizes PriA on DNA. Stimulates the DNA unwinding activity of PriA helicase.</text>
</comment>
<dbReference type="PROSITE" id="PS50935">
    <property type="entry name" value="SSB"/>
    <property type="match status" value="1"/>
</dbReference>
<evidence type="ECO:0000313" key="6">
    <source>
        <dbReference type="Proteomes" id="UP000199698"/>
    </source>
</evidence>
<evidence type="ECO:0000256" key="1">
    <source>
        <dbReference type="ARBA" id="ARBA00022515"/>
    </source>
</evidence>
<comment type="similarity">
    <text evidence="4">Belongs to the PriB family.</text>
</comment>
<evidence type="ECO:0000256" key="2">
    <source>
        <dbReference type="ARBA" id="ARBA00022705"/>
    </source>
</evidence>
<keyword evidence="2 4" id="KW-0235">DNA replication</keyword>
<evidence type="ECO:0000256" key="3">
    <source>
        <dbReference type="ARBA" id="ARBA00023125"/>
    </source>
</evidence>
<dbReference type="Proteomes" id="UP000199698">
    <property type="component" value="Unassembled WGS sequence"/>
</dbReference>
<sequence>MKSLTKQTWTMIPKNNRLTLSGIVIKTPIRKISPSGISHCQFYLEHVSEQIEAELARQAWCVMPVIVSGQHELSYIKKGSNVLVSGFISTHTKRNKTSQLVLHADQIKLLGE</sequence>
<dbReference type="InterPro" id="IPR012340">
    <property type="entry name" value="NA-bd_OB-fold"/>
</dbReference>
<dbReference type="Pfam" id="PF22657">
    <property type="entry name" value="SSB_1"/>
    <property type="match status" value="1"/>
</dbReference>